<gene>
    <name evidence="5" type="ORF">SAMN05216215_106031</name>
</gene>
<dbReference type="Proteomes" id="UP000199529">
    <property type="component" value="Unassembled WGS sequence"/>
</dbReference>
<keyword evidence="3" id="KW-1003">Cell membrane</keyword>
<dbReference type="PANTHER" id="PTHR43045">
    <property type="entry name" value="SHIKIMATE TRANSPORTER"/>
    <property type="match status" value="1"/>
</dbReference>
<feature type="transmembrane region" description="Helical" evidence="4">
    <location>
        <begin position="45"/>
        <end position="71"/>
    </location>
</feature>
<feature type="transmembrane region" description="Helical" evidence="4">
    <location>
        <begin position="20"/>
        <end position="39"/>
    </location>
</feature>
<feature type="transmembrane region" description="Helical" evidence="4">
    <location>
        <begin position="110"/>
        <end position="131"/>
    </location>
</feature>
<dbReference type="AlphaFoldDB" id="A0A1H3S4T3"/>
<dbReference type="EMBL" id="FNOK01000060">
    <property type="protein sequence ID" value="SDZ32830.1"/>
    <property type="molecule type" value="Genomic_DNA"/>
</dbReference>
<keyword evidence="6" id="KW-1185">Reference proteome</keyword>
<evidence type="ECO:0000256" key="4">
    <source>
        <dbReference type="SAM" id="Phobius"/>
    </source>
</evidence>
<organism evidence="5 6">
    <name type="scientific">Saccharopolyspora shandongensis</name>
    <dbReference type="NCBI Taxonomy" id="418495"/>
    <lineage>
        <taxon>Bacteria</taxon>
        <taxon>Bacillati</taxon>
        <taxon>Actinomycetota</taxon>
        <taxon>Actinomycetes</taxon>
        <taxon>Pseudonocardiales</taxon>
        <taxon>Pseudonocardiaceae</taxon>
        <taxon>Saccharopolyspora</taxon>
    </lineage>
</organism>
<keyword evidence="4" id="KW-0472">Membrane</keyword>
<evidence type="ECO:0000313" key="5">
    <source>
        <dbReference type="EMBL" id="SDZ32830.1"/>
    </source>
</evidence>
<dbReference type="STRING" id="418495.SAMN05216215_106031"/>
<evidence type="ECO:0000256" key="3">
    <source>
        <dbReference type="ARBA" id="ARBA00022475"/>
    </source>
</evidence>
<evidence type="ECO:0008006" key="7">
    <source>
        <dbReference type="Google" id="ProtNLM"/>
    </source>
</evidence>
<reference evidence="6" key="1">
    <citation type="submission" date="2016-10" db="EMBL/GenBank/DDBJ databases">
        <authorList>
            <person name="Varghese N."/>
            <person name="Submissions S."/>
        </authorList>
    </citation>
    <scope>NUCLEOTIDE SEQUENCE [LARGE SCALE GENOMIC DNA]</scope>
    <source>
        <strain evidence="6">CGMCC 4.3530</strain>
    </source>
</reference>
<comment type="subcellular location">
    <subcellularLocation>
        <location evidence="1">Cell membrane</location>
        <topology evidence="1">Multi-pass membrane protein</topology>
    </subcellularLocation>
</comment>
<keyword evidence="2" id="KW-0813">Transport</keyword>
<dbReference type="GO" id="GO:0005886">
    <property type="term" value="C:plasma membrane"/>
    <property type="evidence" value="ECO:0007669"/>
    <property type="project" value="UniProtKB-SubCell"/>
</dbReference>
<dbReference type="PANTHER" id="PTHR43045:SF1">
    <property type="entry name" value="SHIKIMATE TRANSPORTER"/>
    <property type="match status" value="1"/>
</dbReference>
<dbReference type="InterPro" id="IPR036259">
    <property type="entry name" value="MFS_trans_sf"/>
</dbReference>
<protein>
    <recommendedName>
        <fullName evidence="7">Major Facilitator Superfamily protein</fullName>
    </recommendedName>
</protein>
<evidence type="ECO:0000256" key="1">
    <source>
        <dbReference type="ARBA" id="ARBA00004651"/>
    </source>
</evidence>
<evidence type="ECO:0000256" key="2">
    <source>
        <dbReference type="ARBA" id="ARBA00022448"/>
    </source>
</evidence>
<name>A0A1H3S4T3_9PSEU</name>
<feature type="transmembrane region" description="Helical" evidence="4">
    <location>
        <begin position="83"/>
        <end position="104"/>
    </location>
</feature>
<evidence type="ECO:0000313" key="6">
    <source>
        <dbReference type="Proteomes" id="UP000199529"/>
    </source>
</evidence>
<keyword evidence="4" id="KW-0812">Transmembrane</keyword>
<proteinExistence type="predicted"/>
<keyword evidence="4" id="KW-1133">Transmembrane helix</keyword>
<accession>A0A1H3S4T3</accession>
<sequence length="142" mass="14483">MYALEMRCPRQHPCLSARSARPALGAAVWIPLSLGWLAMGDPPSPIAVALSVGVLLDGIITGGLAAFFAELFPTSGRYTGASVGYQLAGIVGGSPTPIVGVSLLAATGSVLPVAAFVLAMLALTLISMVVAGETRHRRLTGI</sequence>
<dbReference type="SUPFAM" id="SSF103473">
    <property type="entry name" value="MFS general substrate transporter"/>
    <property type="match status" value="1"/>
</dbReference>